<keyword evidence="2 4" id="KW-0808">Transferase</keyword>
<sequence>MALIKKSITEDSREEKEAEIVDIEKQIEALGGLHAYQRASLKGGDERSGRGACGKWLVQYLTPMASELREAAGTKADAPLKLLDIGALNGETYAKQSKWIKAEYIDLNPQHPAVTRQDFFLRPTPSKDVDRFHVLCLSLVVNFVDDPERRGIMLSHARTFLHNNGLLFLVLPLPCTKNSRYMTHERLKEICTAIGFQEIEFHFTKRLSYHLWRRVESGWEKQTVEKKMVNPGPARNNFCIVVK</sequence>
<protein>
    <recommendedName>
        <fullName evidence="4">25S rRNA adenine-N(1) methyltransferase</fullName>
        <ecNumber evidence="4">2.1.1.-</ecNumber>
    </recommendedName>
</protein>
<organism evidence="6 7">
    <name type="scientific">Rhizoclosmatium globosum</name>
    <dbReference type="NCBI Taxonomy" id="329046"/>
    <lineage>
        <taxon>Eukaryota</taxon>
        <taxon>Fungi</taxon>
        <taxon>Fungi incertae sedis</taxon>
        <taxon>Chytridiomycota</taxon>
        <taxon>Chytridiomycota incertae sedis</taxon>
        <taxon>Chytridiomycetes</taxon>
        <taxon>Chytridiales</taxon>
        <taxon>Chytriomycetaceae</taxon>
        <taxon>Rhizoclosmatium</taxon>
    </lineage>
</organism>
<evidence type="ECO:0000256" key="1">
    <source>
        <dbReference type="ARBA" id="ARBA00022603"/>
    </source>
</evidence>
<feature type="binding site" evidence="4">
    <location>
        <position position="106"/>
    </location>
    <ligand>
        <name>S-adenosyl-L-methionine</name>
        <dbReference type="ChEBI" id="CHEBI:59789"/>
    </ligand>
</feature>
<reference evidence="6 7" key="1">
    <citation type="submission" date="2016-07" db="EMBL/GenBank/DDBJ databases">
        <title>Pervasive Adenine N6-methylation of Active Genes in Fungi.</title>
        <authorList>
            <consortium name="DOE Joint Genome Institute"/>
            <person name="Mondo S.J."/>
            <person name="Dannebaum R.O."/>
            <person name="Kuo R.C."/>
            <person name="Labutti K."/>
            <person name="Haridas S."/>
            <person name="Kuo A."/>
            <person name="Salamov A."/>
            <person name="Ahrendt S.R."/>
            <person name="Lipzen A."/>
            <person name="Sullivan W."/>
            <person name="Andreopoulos W.B."/>
            <person name="Clum A."/>
            <person name="Lindquist E."/>
            <person name="Daum C."/>
            <person name="Ramamoorthy G.K."/>
            <person name="Gryganskyi A."/>
            <person name="Culley D."/>
            <person name="Magnuson J.K."/>
            <person name="James T.Y."/>
            <person name="O'Malley M.A."/>
            <person name="Stajich J.E."/>
            <person name="Spatafora J.W."/>
            <person name="Visel A."/>
            <person name="Grigoriev I.V."/>
        </authorList>
    </citation>
    <scope>NUCLEOTIDE SEQUENCE [LARGE SCALE GENOMIC DNA]</scope>
    <source>
        <strain evidence="6 7">JEL800</strain>
    </source>
</reference>
<feature type="coiled-coil region" evidence="5">
    <location>
        <begin position="6"/>
        <end position="33"/>
    </location>
</feature>
<dbReference type="OrthoDB" id="5954793at2759"/>
<keyword evidence="3 4" id="KW-0949">S-adenosyl-L-methionine</keyword>
<dbReference type="Proteomes" id="UP000193642">
    <property type="component" value="Unassembled WGS sequence"/>
</dbReference>
<comment type="caution">
    <text evidence="6">The sequence shown here is derived from an EMBL/GenBank/DDBJ whole genome shotgun (WGS) entry which is preliminary data.</text>
</comment>
<gene>
    <name evidence="6" type="ORF">BCR33DRAFT_684538</name>
</gene>
<evidence type="ECO:0000313" key="7">
    <source>
        <dbReference type="Proteomes" id="UP000193642"/>
    </source>
</evidence>
<comment type="subcellular location">
    <subcellularLocation>
        <location evidence="4">Nucleus</location>
        <location evidence="4">Nucleolus</location>
    </subcellularLocation>
</comment>
<proteinExistence type="inferred from homology"/>
<comment type="function">
    <text evidence="4">S-adenosyl-L-methionine-dependent methyltransferase that specifically methylates the N(1) position of an adenine present in helix 65 in 25S rRNA.</text>
</comment>
<dbReference type="PANTHER" id="PTHR21008">
    <property type="entry name" value="S-ADENOSYLMETHIONINE SENSOR UPSTREAM OF MTORC1-RELATED"/>
    <property type="match status" value="1"/>
</dbReference>
<dbReference type="SUPFAM" id="SSF53335">
    <property type="entry name" value="S-adenosyl-L-methionine-dependent methyltransferases"/>
    <property type="match status" value="1"/>
</dbReference>
<dbReference type="EC" id="2.1.1.-" evidence="4"/>
<dbReference type="Gene3D" id="3.40.50.150">
    <property type="entry name" value="Vaccinia Virus protein VP39"/>
    <property type="match status" value="1"/>
</dbReference>
<keyword evidence="1 4" id="KW-0489">Methyltransferase</keyword>
<dbReference type="InterPro" id="IPR021867">
    <property type="entry name" value="Bmt2/SAMTOR"/>
</dbReference>
<dbReference type="GO" id="GO:0016433">
    <property type="term" value="F:rRNA (adenine) methyltransferase activity"/>
    <property type="evidence" value="ECO:0007669"/>
    <property type="project" value="UniProtKB-UniRule"/>
</dbReference>
<evidence type="ECO:0000256" key="5">
    <source>
        <dbReference type="SAM" id="Coils"/>
    </source>
</evidence>
<dbReference type="GO" id="GO:0005730">
    <property type="term" value="C:nucleolus"/>
    <property type="evidence" value="ECO:0007669"/>
    <property type="project" value="UniProtKB-SubCell"/>
</dbReference>
<dbReference type="Pfam" id="PF11968">
    <property type="entry name" value="Bmt2"/>
    <property type="match status" value="1"/>
</dbReference>
<name>A0A1Y2BFN0_9FUNG</name>
<keyword evidence="5" id="KW-0175">Coiled coil</keyword>
<comment type="similarity">
    <text evidence="4">Belongs to the BMT2 family.</text>
</comment>
<dbReference type="STRING" id="329046.A0A1Y2BFN0"/>
<keyword evidence="7" id="KW-1185">Reference proteome</keyword>
<keyword evidence="4" id="KW-0539">Nucleus</keyword>
<dbReference type="EMBL" id="MCGO01000067">
    <property type="protein sequence ID" value="ORY33613.1"/>
    <property type="molecule type" value="Genomic_DNA"/>
</dbReference>
<evidence type="ECO:0000256" key="2">
    <source>
        <dbReference type="ARBA" id="ARBA00022679"/>
    </source>
</evidence>
<feature type="binding site" evidence="4">
    <location>
        <position position="86"/>
    </location>
    <ligand>
        <name>S-adenosyl-L-methionine</name>
        <dbReference type="ChEBI" id="CHEBI:59789"/>
    </ligand>
</feature>
<dbReference type="HAMAP" id="MF_03044">
    <property type="entry name" value="BMT2"/>
    <property type="match status" value="1"/>
</dbReference>
<dbReference type="AlphaFoldDB" id="A0A1Y2BFN0"/>
<accession>A0A1Y2BFN0</accession>
<evidence type="ECO:0000256" key="3">
    <source>
        <dbReference type="ARBA" id="ARBA00022691"/>
    </source>
</evidence>
<evidence type="ECO:0000313" key="6">
    <source>
        <dbReference type="EMBL" id="ORY33613.1"/>
    </source>
</evidence>
<dbReference type="InterPro" id="IPR029063">
    <property type="entry name" value="SAM-dependent_MTases_sf"/>
</dbReference>
<evidence type="ECO:0000256" key="4">
    <source>
        <dbReference type="HAMAP-Rule" id="MF_03044"/>
    </source>
</evidence>
<dbReference type="PANTHER" id="PTHR21008:SF1">
    <property type="entry name" value="25S RRNA (ADENINE(2142)-N(1))-METHYLTRANSFERASE"/>
    <property type="match status" value="1"/>
</dbReference>